<dbReference type="WBParaSite" id="PS1159_v2.g12948.t1">
    <property type="protein sequence ID" value="PS1159_v2.g12948.t1"/>
    <property type="gene ID" value="PS1159_v2.g12948"/>
</dbReference>
<evidence type="ECO:0000313" key="1">
    <source>
        <dbReference type="Proteomes" id="UP000887580"/>
    </source>
</evidence>
<sequence>MTSIIRVSGQRLNKICLLQRNISSYTKIISWTRSYSSLFFGFSYSNKLILQRLRENRIFATTQFYSSKKSKHMGLTIDETAKNNLDGTITTTKEFSTDASDHVKKNDIFSPKRVLIVSKTTRLQYELYRAKLDYSEIDNTMFQKRLKRYGTNFEQIKDKDKQQRDYIEAMKNEMEKNGIEVKIVTRRNYTKDLAVWSDLIISAGGDGTFLTAASKVRDQTPVIGMNTDPIGSEGHLCLTGKQRRSPSEVIRHFLDGEYEPTFRQRIRVTIIKAGFEGSPPPTFKRQRRRSEASKACYLFSDEESEEAEPPVEPMLALNEVFIGESHAARVSYYDVQIDDGPMLKQKSSGMIACTGTGSTSWNYNGNRLTSQTVKDVMTVMDEMGFQTDSNIDEKILDEICKRYNSKLIFEPTAPRMAFTVRDPVFNATFPKTFARGFANRIRVKSRCTHAHLVLDGSTSVPFNQGTEVILELIPDDALQTFKH</sequence>
<proteinExistence type="predicted"/>
<dbReference type="Proteomes" id="UP000887580">
    <property type="component" value="Unplaced"/>
</dbReference>
<accession>A0AC35F1S4</accession>
<protein>
    <submittedName>
        <fullName evidence="2">NAD(+) kinase</fullName>
    </submittedName>
</protein>
<organism evidence="1 2">
    <name type="scientific">Panagrolaimus sp. PS1159</name>
    <dbReference type="NCBI Taxonomy" id="55785"/>
    <lineage>
        <taxon>Eukaryota</taxon>
        <taxon>Metazoa</taxon>
        <taxon>Ecdysozoa</taxon>
        <taxon>Nematoda</taxon>
        <taxon>Chromadorea</taxon>
        <taxon>Rhabditida</taxon>
        <taxon>Tylenchina</taxon>
        <taxon>Panagrolaimomorpha</taxon>
        <taxon>Panagrolaimoidea</taxon>
        <taxon>Panagrolaimidae</taxon>
        <taxon>Panagrolaimus</taxon>
    </lineage>
</organism>
<name>A0AC35F1S4_9BILA</name>
<reference evidence="2" key="1">
    <citation type="submission" date="2022-11" db="UniProtKB">
        <authorList>
            <consortium name="WormBaseParasite"/>
        </authorList>
    </citation>
    <scope>IDENTIFICATION</scope>
</reference>
<evidence type="ECO:0000313" key="2">
    <source>
        <dbReference type="WBParaSite" id="PS1159_v2.g12948.t1"/>
    </source>
</evidence>